<name>A0AAV4SWU5_9ARAC</name>
<dbReference type="Proteomes" id="UP001054837">
    <property type="component" value="Unassembled WGS sequence"/>
</dbReference>
<protein>
    <submittedName>
        <fullName evidence="2">Uncharacterized protein</fullName>
    </submittedName>
</protein>
<dbReference type="EMBL" id="BPLQ01008573">
    <property type="protein sequence ID" value="GIY38245.1"/>
    <property type="molecule type" value="Genomic_DNA"/>
</dbReference>
<evidence type="ECO:0000313" key="2">
    <source>
        <dbReference type="EMBL" id="GIY38245.1"/>
    </source>
</evidence>
<feature type="region of interest" description="Disordered" evidence="1">
    <location>
        <begin position="125"/>
        <end position="146"/>
    </location>
</feature>
<reference evidence="2 3" key="1">
    <citation type="submission" date="2021-06" db="EMBL/GenBank/DDBJ databases">
        <title>Caerostris darwini draft genome.</title>
        <authorList>
            <person name="Kono N."/>
            <person name="Arakawa K."/>
        </authorList>
    </citation>
    <scope>NUCLEOTIDE SEQUENCE [LARGE SCALE GENOMIC DNA]</scope>
</reference>
<dbReference type="AlphaFoldDB" id="A0AAV4SWU5"/>
<comment type="caution">
    <text evidence="2">The sequence shown here is derived from an EMBL/GenBank/DDBJ whole genome shotgun (WGS) entry which is preliminary data.</text>
</comment>
<accession>A0AAV4SWU5</accession>
<feature type="compositionally biased region" description="Basic and acidic residues" evidence="1">
    <location>
        <begin position="125"/>
        <end position="135"/>
    </location>
</feature>
<evidence type="ECO:0000313" key="3">
    <source>
        <dbReference type="Proteomes" id="UP001054837"/>
    </source>
</evidence>
<proteinExistence type="predicted"/>
<evidence type="ECO:0000256" key="1">
    <source>
        <dbReference type="SAM" id="MobiDB-lite"/>
    </source>
</evidence>
<keyword evidence="3" id="KW-1185">Reference proteome</keyword>
<sequence>MPSIKPRERMECQAERTCLYSECQGKEWDTKQKDLVYIRNAKQKELVYIRNVKQKELVYIRNAKQKELVYVRNAKQKAKGKNGIPSRKILFMLGMPSRKPRKMSRAQLNSSISSLRNSLIAIRQSEKKATQKCPDRQSSAVPHPSEEIVCGTAVPLPN</sequence>
<gene>
    <name evidence="2" type="ORF">CDAR_106951</name>
</gene>
<organism evidence="2 3">
    <name type="scientific">Caerostris darwini</name>
    <dbReference type="NCBI Taxonomy" id="1538125"/>
    <lineage>
        <taxon>Eukaryota</taxon>
        <taxon>Metazoa</taxon>
        <taxon>Ecdysozoa</taxon>
        <taxon>Arthropoda</taxon>
        <taxon>Chelicerata</taxon>
        <taxon>Arachnida</taxon>
        <taxon>Araneae</taxon>
        <taxon>Araneomorphae</taxon>
        <taxon>Entelegynae</taxon>
        <taxon>Araneoidea</taxon>
        <taxon>Araneidae</taxon>
        <taxon>Caerostris</taxon>
    </lineage>
</organism>